<dbReference type="SUPFAM" id="SSF63520">
    <property type="entry name" value="PTS-regulatory domain, PRD"/>
    <property type="match status" value="2"/>
</dbReference>
<dbReference type="SUPFAM" id="SSF50151">
    <property type="entry name" value="SacY-like RNA-binding domain"/>
    <property type="match status" value="1"/>
</dbReference>
<protein>
    <submittedName>
        <fullName evidence="8">Transcription antiterminator lact</fullName>
    </submittedName>
</protein>
<evidence type="ECO:0000256" key="2">
    <source>
        <dbReference type="ARBA" id="ARBA00022884"/>
    </source>
</evidence>
<keyword evidence="9" id="KW-1185">Reference proteome</keyword>
<dbReference type="GO" id="GO:0045893">
    <property type="term" value="P:positive regulation of DNA-templated transcription"/>
    <property type="evidence" value="ECO:0007669"/>
    <property type="project" value="InterPro"/>
</dbReference>
<dbReference type="PROSITE" id="PS00654">
    <property type="entry name" value="PRD_1"/>
    <property type="match status" value="1"/>
</dbReference>
<dbReference type="InterPro" id="IPR036650">
    <property type="entry name" value="CAT_RNA-bd_dom_sf"/>
</dbReference>
<feature type="domain" description="PRD" evidence="7">
    <location>
        <begin position="66"/>
        <end position="170"/>
    </location>
</feature>
<dbReference type="RefSeq" id="WP_125943880.1">
    <property type="nucleotide sequence ID" value="NZ_PXZH01000006.1"/>
</dbReference>
<dbReference type="AlphaFoldDB" id="A0A429Z514"/>
<dbReference type="PANTHER" id="PTHR30185">
    <property type="entry name" value="CRYPTIC BETA-GLUCOSIDE BGL OPERON ANTITERMINATOR"/>
    <property type="match status" value="1"/>
</dbReference>
<keyword evidence="1" id="KW-0677">Repeat</keyword>
<dbReference type="Pfam" id="PF00874">
    <property type="entry name" value="PRD"/>
    <property type="match status" value="2"/>
</dbReference>
<dbReference type="InterPro" id="IPR036634">
    <property type="entry name" value="PRD_sf"/>
</dbReference>
<evidence type="ECO:0000313" key="8">
    <source>
        <dbReference type="EMBL" id="RST88786.1"/>
    </source>
</evidence>
<evidence type="ECO:0000256" key="6">
    <source>
        <dbReference type="ARBA" id="ARBA00038510"/>
    </source>
</evidence>
<dbReference type="OrthoDB" id="9813552at2"/>
<dbReference type="Proteomes" id="UP000277864">
    <property type="component" value="Unassembled WGS sequence"/>
</dbReference>
<organism evidence="8 9">
    <name type="scientific">Vagococcus humatus</name>
    <dbReference type="NCBI Taxonomy" id="1889241"/>
    <lineage>
        <taxon>Bacteria</taxon>
        <taxon>Bacillati</taxon>
        <taxon>Bacillota</taxon>
        <taxon>Bacilli</taxon>
        <taxon>Lactobacillales</taxon>
        <taxon>Enterococcaceae</taxon>
        <taxon>Vagococcus</taxon>
    </lineage>
</organism>
<accession>A0A429Z514</accession>
<dbReference type="InterPro" id="IPR004341">
    <property type="entry name" value="CAT_RNA-bd_dom"/>
</dbReference>
<feature type="domain" description="PRD" evidence="7">
    <location>
        <begin position="172"/>
        <end position="284"/>
    </location>
</feature>
<dbReference type="InterPro" id="IPR001550">
    <property type="entry name" value="Transcrpt_antitermin_CS"/>
</dbReference>
<keyword evidence="4" id="KW-0010">Activator</keyword>
<name>A0A429Z514_9ENTE</name>
<dbReference type="InterPro" id="IPR050661">
    <property type="entry name" value="BglG_antiterminators"/>
</dbReference>
<evidence type="ECO:0000259" key="7">
    <source>
        <dbReference type="PROSITE" id="PS51372"/>
    </source>
</evidence>
<reference evidence="8 9" key="1">
    <citation type="submission" date="2018-03" db="EMBL/GenBank/DDBJ databases">
        <authorList>
            <person name="Gulvik C.A."/>
        </authorList>
    </citation>
    <scope>NUCLEOTIDE SEQUENCE [LARGE SCALE GENOMIC DNA]</scope>
    <source>
        <strain evidence="8 9">JCM 31581</strain>
    </source>
</reference>
<proteinExistence type="inferred from homology"/>
<evidence type="ECO:0000256" key="3">
    <source>
        <dbReference type="ARBA" id="ARBA00023015"/>
    </source>
</evidence>
<dbReference type="GO" id="GO:0003723">
    <property type="term" value="F:RNA binding"/>
    <property type="evidence" value="ECO:0007669"/>
    <property type="project" value="UniProtKB-KW"/>
</dbReference>
<keyword evidence="2" id="KW-0694">RNA-binding</keyword>
<dbReference type="Pfam" id="PF03123">
    <property type="entry name" value="CAT_RBD"/>
    <property type="match status" value="1"/>
</dbReference>
<dbReference type="Gene3D" id="2.30.24.10">
    <property type="entry name" value="CAT RNA-binding domain"/>
    <property type="match status" value="1"/>
</dbReference>
<evidence type="ECO:0000256" key="4">
    <source>
        <dbReference type="ARBA" id="ARBA00023159"/>
    </source>
</evidence>
<evidence type="ECO:0000256" key="1">
    <source>
        <dbReference type="ARBA" id="ARBA00022737"/>
    </source>
</evidence>
<sequence length="284" mass="33718">MKVFQVLNNNVAIVRLDDGEQAIAMGKGLVFNKKKGDRLNKQQVDKLFKLEGQNQEENIALLLLHDVPIDFITTTYEIVEHAKINYQFLTQEYIYVTLTDHIYWAYKRLENNELNNNLIPNMEKQYPIEYQISKDALAIIYRNLNISFPKEEIQSIALHFINAKGQSEETSKYENRNIKNVSEIVQEELNLQGIFRTDKNKNYYDRFMVHFNYFIDRLDEKSATDIEFTNDLLDQLQQRYPKSYQLATNIYTRLEHEFCIQINKSEELYLVIHIQRLIGESSKR</sequence>
<evidence type="ECO:0000256" key="5">
    <source>
        <dbReference type="ARBA" id="ARBA00023163"/>
    </source>
</evidence>
<dbReference type="PROSITE" id="PS51372">
    <property type="entry name" value="PRD_2"/>
    <property type="match status" value="2"/>
</dbReference>
<keyword evidence="5" id="KW-0804">Transcription</keyword>
<comment type="similarity">
    <text evidence="6">Belongs to the transcriptional antiterminator BglG family.</text>
</comment>
<gene>
    <name evidence="8" type="ORF">C7P63_09310</name>
</gene>
<comment type="caution">
    <text evidence="8">The sequence shown here is derived from an EMBL/GenBank/DDBJ whole genome shotgun (WGS) entry which is preliminary data.</text>
</comment>
<evidence type="ECO:0000313" key="9">
    <source>
        <dbReference type="Proteomes" id="UP000277864"/>
    </source>
</evidence>
<keyword evidence="3" id="KW-0805">Transcription regulation</keyword>
<dbReference type="Gene3D" id="1.10.1790.10">
    <property type="entry name" value="PRD domain"/>
    <property type="match status" value="2"/>
</dbReference>
<dbReference type="InterPro" id="IPR011608">
    <property type="entry name" value="PRD"/>
</dbReference>
<dbReference type="PANTHER" id="PTHR30185:SF15">
    <property type="entry name" value="CRYPTIC BETA-GLUCOSIDE BGL OPERON ANTITERMINATOR"/>
    <property type="match status" value="1"/>
</dbReference>
<dbReference type="SMART" id="SM01061">
    <property type="entry name" value="CAT_RBD"/>
    <property type="match status" value="1"/>
</dbReference>
<dbReference type="EMBL" id="PXZH01000006">
    <property type="protein sequence ID" value="RST88786.1"/>
    <property type="molecule type" value="Genomic_DNA"/>
</dbReference>